<dbReference type="GO" id="GO:0016810">
    <property type="term" value="F:hydrolase activity, acting on carbon-nitrogen (but not peptide) bonds"/>
    <property type="evidence" value="ECO:0007669"/>
    <property type="project" value="InterPro"/>
</dbReference>
<dbReference type="OrthoDB" id="3238066at2"/>
<proteinExistence type="predicted"/>
<dbReference type="Gene3D" id="2.30.40.10">
    <property type="entry name" value="Urease, subunit C, domain 1"/>
    <property type="match status" value="1"/>
</dbReference>
<accession>A0A1H0RTC4</accession>
<dbReference type="InterPro" id="IPR032466">
    <property type="entry name" value="Metal_Hydrolase"/>
</dbReference>
<evidence type="ECO:0000313" key="3">
    <source>
        <dbReference type="Proteomes" id="UP000198741"/>
    </source>
</evidence>
<feature type="domain" description="Amidohydrolase 3" evidence="1">
    <location>
        <begin position="47"/>
        <end position="529"/>
    </location>
</feature>
<dbReference type="Gene3D" id="3.20.20.140">
    <property type="entry name" value="Metal-dependent hydrolases"/>
    <property type="match status" value="1"/>
</dbReference>
<evidence type="ECO:0000259" key="1">
    <source>
        <dbReference type="Pfam" id="PF07969"/>
    </source>
</evidence>
<dbReference type="AlphaFoldDB" id="A0A1H0RTC4"/>
<dbReference type="STRING" id="1090615.SAMN04515671_3742"/>
<protein>
    <recommendedName>
        <fullName evidence="1">Amidohydrolase 3 domain-containing protein</fullName>
    </recommendedName>
</protein>
<dbReference type="PANTHER" id="PTHR22642">
    <property type="entry name" value="IMIDAZOLONEPROPIONASE"/>
    <property type="match status" value="1"/>
</dbReference>
<sequence length="543" mass="55453">MTTTLFRGGRVHTAADPEATALAVTDGVISWIGGEHAVEMAGRPDHVVQLDGALVAPGFVDAHVHSTDAGLALIGLDLSAATTLADCLVRIASAANAVEPGGLVWGHGWDETRWPENRPPTRAEIDAAVGDRPTYLSRVDVHSALVSTTLAAGLPDLALHPDIPPTRGAHHAVRNRAKALLTPERRTQAQTAFLTAAAAAGIVEVHECASGDEPGRADLASLLALDVPISVLGYLASAVADPAEATALLRLTGAVALAGDLSVDGAIGSRTAALTSPYADDPQACGTRYLSDDELTDHLWACAVAGVQPGFHAIGDDGVSAVGRALRRAIDRLGPNGTVKLAGVVPRIEHAEMADAEAIAAFAATGTVASVQPMFDAEWGGDQGMYARRLGADRARPMNPFAALASAGVALALGSDAPVTAARPWQAVQAAVHHHTAGSGLSPRAAFTAHTRGGHRAAGRTDRGVGTIAVGAPAHLAIFAAGELVRPAANPRVARWSTDPRSRVPLLPDLTPGAGLPTTLATLVGGRVAFDTGLLADLTESVG</sequence>
<dbReference type="InterPro" id="IPR011059">
    <property type="entry name" value="Metal-dep_hydrolase_composite"/>
</dbReference>
<reference evidence="2 3" key="1">
    <citation type="submission" date="2016-10" db="EMBL/GenBank/DDBJ databases">
        <authorList>
            <person name="de Groot N.N."/>
        </authorList>
    </citation>
    <scope>NUCLEOTIDE SEQUENCE [LARGE SCALE GENOMIC DNA]</scope>
    <source>
        <strain evidence="3">P4-7,KCTC 19426,CECT 7604</strain>
    </source>
</reference>
<dbReference type="SUPFAM" id="SSF51338">
    <property type="entry name" value="Composite domain of metallo-dependent hydrolases"/>
    <property type="match status" value="1"/>
</dbReference>
<dbReference type="Pfam" id="PF07969">
    <property type="entry name" value="Amidohydro_3"/>
    <property type="match status" value="1"/>
</dbReference>
<dbReference type="EMBL" id="LT629710">
    <property type="protein sequence ID" value="SDP32727.1"/>
    <property type="molecule type" value="Genomic_DNA"/>
</dbReference>
<dbReference type="PANTHER" id="PTHR22642:SF2">
    <property type="entry name" value="PROTEIN LONG AFTER FAR-RED 3"/>
    <property type="match status" value="1"/>
</dbReference>
<organism evidence="2 3">
    <name type="scientific">Nakamurella panacisegetis</name>
    <dbReference type="NCBI Taxonomy" id="1090615"/>
    <lineage>
        <taxon>Bacteria</taxon>
        <taxon>Bacillati</taxon>
        <taxon>Actinomycetota</taxon>
        <taxon>Actinomycetes</taxon>
        <taxon>Nakamurellales</taxon>
        <taxon>Nakamurellaceae</taxon>
        <taxon>Nakamurella</taxon>
    </lineage>
</organism>
<keyword evidence="3" id="KW-1185">Reference proteome</keyword>
<dbReference type="Gene3D" id="3.10.310.70">
    <property type="match status" value="1"/>
</dbReference>
<evidence type="ECO:0000313" key="2">
    <source>
        <dbReference type="EMBL" id="SDP32727.1"/>
    </source>
</evidence>
<dbReference type="RefSeq" id="WP_090478806.1">
    <property type="nucleotide sequence ID" value="NZ_LT629710.1"/>
</dbReference>
<dbReference type="Proteomes" id="UP000198741">
    <property type="component" value="Chromosome I"/>
</dbReference>
<gene>
    <name evidence="2" type="ORF">SAMN04515671_3742</name>
</gene>
<dbReference type="InterPro" id="IPR013108">
    <property type="entry name" value="Amidohydro_3"/>
</dbReference>
<name>A0A1H0RTC4_9ACTN</name>
<dbReference type="SUPFAM" id="SSF51556">
    <property type="entry name" value="Metallo-dependent hydrolases"/>
    <property type="match status" value="1"/>
</dbReference>